<evidence type="ECO:0000259" key="17">
    <source>
        <dbReference type="PROSITE" id="PS51194"/>
    </source>
</evidence>
<accession>A0A5K7X6D5</accession>
<dbReference type="InterPro" id="IPR004609">
    <property type="entry name" value="ATP-dep_DNA_helicase_RecG"/>
</dbReference>
<dbReference type="GO" id="GO:0043138">
    <property type="term" value="F:3'-5' DNA helicase activity"/>
    <property type="evidence" value="ECO:0007669"/>
    <property type="project" value="UniProtKB-EC"/>
</dbReference>
<dbReference type="CDD" id="cd04488">
    <property type="entry name" value="RecG_wedge_OBF"/>
    <property type="match status" value="1"/>
</dbReference>
<dbReference type="SUPFAM" id="SSF52540">
    <property type="entry name" value="P-loop containing nucleoside triphosphate hydrolases"/>
    <property type="match status" value="2"/>
</dbReference>
<dbReference type="Pfam" id="PF17191">
    <property type="entry name" value="RecG_wedge"/>
    <property type="match status" value="1"/>
</dbReference>
<dbReference type="RefSeq" id="WP_152097538.1">
    <property type="nucleotide sequence ID" value="NZ_AP021861.1"/>
</dbReference>
<dbReference type="InterPro" id="IPR047112">
    <property type="entry name" value="RecG/Mfd"/>
</dbReference>
<dbReference type="CDD" id="cd17992">
    <property type="entry name" value="DEXHc_RecG"/>
    <property type="match status" value="1"/>
</dbReference>
<dbReference type="Gene3D" id="2.40.50.140">
    <property type="entry name" value="Nucleic acid-binding proteins"/>
    <property type="match status" value="1"/>
</dbReference>
<reference evidence="19" key="1">
    <citation type="submission" date="2019-10" db="EMBL/GenBank/DDBJ databases">
        <title>Lacipirellula parvula gen. nov., sp. nov., representing a lineage of planctomycetes widespread in freshwater anoxic habitats, and description of the family Lacipirellulaceae.</title>
        <authorList>
            <person name="Dedysh S.N."/>
            <person name="Kulichevskaya I.S."/>
            <person name="Beletsky A.V."/>
            <person name="Rakitin A.L."/>
            <person name="Mardanov A.V."/>
            <person name="Ivanova A.A."/>
            <person name="Saltykova V.X."/>
            <person name="Rijpstra W.I.C."/>
            <person name="Sinninghe Damste J.S."/>
            <person name="Ravin N.V."/>
        </authorList>
    </citation>
    <scope>NUCLEOTIDE SEQUENCE [LARGE SCALE GENOMIC DNA]</scope>
    <source>
        <strain evidence="19">PX69</strain>
    </source>
</reference>
<dbReference type="EMBL" id="AP021861">
    <property type="protein sequence ID" value="BBO31382.1"/>
    <property type="molecule type" value="Genomic_DNA"/>
</dbReference>
<dbReference type="PROSITE" id="PS51192">
    <property type="entry name" value="HELICASE_ATP_BIND_1"/>
    <property type="match status" value="1"/>
</dbReference>
<evidence type="ECO:0000256" key="6">
    <source>
        <dbReference type="ARBA" id="ARBA00022806"/>
    </source>
</evidence>
<sequence length="705" mass="78763">MDPLPSPPPTSATPSDDVKRRLATPVEFIRGVGPGRAQLLERIGLRNAGHLLFNFPRDYQDLSNERTIEQLEEGRLQSVRGVVAEISATSKGFGKSRLAVLISDGTGHLRGMWFNQPFMRDRFREGMHVLLTASPKMRGLMWEMSHPQVTVLADEEATLDAKLLPVYSLTEGLSQYHMRRIEQAAVEEFADQLEEVFPSPLLKRYKLMPLVEAVRAIHQPADREVLEQARRRFIFQELFVLQLALSIRRSEQRQLKAYELPATAKVDARIRRLLPFELTASQEKAITEISADMALDRPMNRLLQGDVGSGKTIVALYAMLVCVANGRQAALMAPTEILARQHAETLAKMLEESRVEWALVTGGNTRSERDETLRRLAAGEVNLIIGTHAVVQESVKFKDLGLIVVDEQHKFGVRQRSALRQGDVAPHYLVMTATPIPRTLSMTLFGDLDFSTLDASPAGRQPINTYLVEPEQEPRWWHFVGERLREGRQAFVVAPLVDESENMPAPSVAEAFERLTNGELAEFRVGLLHGRMTSGEKQDVMERFRSGETQVLVSTSVIEVGVDVPNASVMTVLGADRFGLAQLHQLRGRVGRGSRAGYCGILLEATNEEARERLESFSKSNDGFALAELDFEYRGPGDLFSTQQHGMPPLRIANLMTDRDILEEARREAQLLVAADPGLKHADNAPLRQQMMTRYGKSLELGDVG</sequence>
<dbReference type="GO" id="GO:0003677">
    <property type="term" value="F:DNA binding"/>
    <property type="evidence" value="ECO:0007669"/>
    <property type="project" value="UniProtKB-KW"/>
</dbReference>
<dbReference type="InterPro" id="IPR045562">
    <property type="entry name" value="RecG_dom3_C"/>
</dbReference>
<evidence type="ECO:0000256" key="1">
    <source>
        <dbReference type="ARBA" id="ARBA00007504"/>
    </source>
</evidence>
<dbReference type="KEGG" id="lpav:PLANPX_0994"/>
<evidence type="ECO:0000256" key="10">
    <source>
        <dbReference type="ARBA" id="ARBA00023204"/>
    </source>
</evidence>
<dbReference type="NCBIfam" id="NF008168">
    <property type="entry name" value="PRK10917.2-2"/>
    <property type="match status" value="1"/>
</dbReference>
<keyword evidence="7 15" id="KW-0067">ATP-binding</keyword>
<keyword evidence="10 15" id="KW-0234">DNA repair</keyword>
<evidence type="ECO:0000256" key="11">
    <source>
        <dbReference type="ARBA" id="ARBA00023235"/>
    </source>
</evidence>
<feature type="domain" description="Helicase ATP-binding" evidence="16">
    <location>
        <begin position="292"/>
        <end position="453"/>
    </location>
</feature>
<gene>
    <name evidence="18" type="ORF">PLANPX_0994</name>
</gene>
<dbReference type="InterPro" id="IPR027417">
    <property type="entry name" value="P-loop_NTPase"/>
</dbReference>
<dbReference type="GO" id="GO:0006281">
    <property type="term" value="P:DNA repair"/>
    <property type="evidence" value="ECO:0007669"/>
    <property type="project" value="UniProtKB-UniRule"/>
</dbReference>
<dbReference type="PANTHER" id="PTHR47964">
    <property type="entry name" value="ATP-DEPENDENT DNA HELICASE HOMOLOG RECG, CHLOROPLASTIC"/>
    <property type="match status" value="1"/>
</dbReference>
<dbReference type="Pfam" id="PF00271">
    <property type="entry name" value="Helicase_C"/>
    <property type="match status" value="1"/>
</dbReference>
<dbReference type="Pfam" id="PF00270">
    <property type="entry name" value="DEAD"/>
    <property type="match status" value="1"/>
</dbReference>
<evidence type="ECO:0000256" key="13">
    <source>
        <dbReference type="ARBA" id="ARBA00034808"/>
    </source>
</evidence>
<dbReference type="EC" id="5.6.2.4" evidence="13 15"/>
<evidence type="ECO:0000313" key="18">
    <source>
        <dbReference type="EMBL" id="BBO31382.1"/>
    </source>
</evidence>
<dbReference type="SMART" id="SM00487">
    <property type="entry name" value="DEXDc"/>
    <property type="match status" value="1"/>
</dbReference>
<dbReference type="InterPro" id="IPR033454">
    <property type="entry name" value="RecG_wedge"/>
</dbReference>
<evidence type="ECO:0000256" key="5">
    <source>
        <dbReference type="ARBA" id="ARBA00022801"/>
    </source>
</evidence>
<evidence type="ECO:0000256" key="12">
    <source>
        <dbReference type="ARBA" id="ARBA00034617"/>
    </source>
</evidence>
<dbReference type="InterPro" id="IPR012340">
    <property type="entry name" value="NA-bd_OB-fold"/>
</dbReference>
<dbReference type="NCBIfam" id="TIGR00643">
    <property type="entry name" value="recG"/>
    <property type="match status" value="1"/>
</dbReference>
<keyword evidence="6 15" id="KW-0347">Helicase</keyword>
<comment type="catalytic activity">
    <reaction evidence="12 15">
        <text>Couples ATP hydrolysis with the unwinding of duplex DNA by translocating in the 3'-5' direction.</text>
        <dbReference type="EC" id="5.6.2.4"/>
    </reaction>
</comment>
<evidence type="ECO:0000256" key="15">
    <source>
        <dbReference type="RuleBase" id="RU363016"/>
    </source>
</evidence>
<keyword evidence="5 15" id="KW-0378">Hydrolase</keyword>
<dbReference type="InterPro" id="IPR014001">
    <property type="entry name" value="Helicase_ATP-bd"/>
</dbReference>
<dbReference type="GO" id="GO:0006310">
    <property type="term" value="P:DNA recombination"/>
    <property type="evidence" value="ECO:0007669"/>
    <property type="project" value="UniProtKB-UniRule"/>
</dbReference>
<keyword evidence="19" id="KW-1185">Reference proteome</keyword>
<feature type="domain" description="Helicase C-terminal" evidence="17">
    <location>
        <begin position="462"/>
        <end position="632"/>
    </location>
</feature>
<evidence type="ECO:0000256" key="2">
    <source>
        <dbReference type="ARBA" id="ARBA00017846"/>
    </source>
</evidence>
<dbReference type="PROSITE" id="PS51194">
    <property type="entry name" value="HELICASE_CTER"/>
    <property type="match status" value="1"/>
</dbReference>
<comment type="similarity">
    <text evidence="1 15">Belongs to the helicase family. RecG subfamily.</text>
</comment>
<evidence type="ECO:0000256" key="14">
    <source>
        <dbReference type="ARBA" id="ARBA00048988"/>
    </source>
</evidence>
<evidence type="ECO:0000256" key="8">
    <source>
        <dbReference type="ARBA" id="ARBA00023125"/>
    </source>
</evidence>
<dbReference type="InterPro" id="IPR011545">
    <property type="entry name" value="DEAD/DEAH_box_helicase_dom"/>
</dbReference>
<evidence type="ECO:0000256" key="3">
    <source>
        <dbReference type="ARBA" id="ARBA00022741"/>
    </source>
</evidence>
<dbReference type="GO" id="GO:0005524">
    <property type="term" value="F:ATP binding"/>
    <property type="evidence" value="ECO:0007669"/>
    <property type="project" value="UniProtKB-KW"/>
</dbReference>
<comment type="function">
    <text evidence="15">Plays a critical role in recombination and DNA repair. Helps process Holliday junction intermediates to mature products by catalyzing branch migration. Has replication fork regression activity, unwinds stalled or blocked replication forks to make a HJ that can be resolved. Has a DNA unwinding activity characteristic of a DNA helicase with 3'-5' polarity.</text>
</comment>
<evidence type="ECO:0000256" key="4">
    <source>
        <dbReference type="ARBA" id="ARBA00022763"/>
    </source>
</evidence>
<keyword evidence="8" id="KW-0238">DNA-binding</keyword>
<dbReference type="AlphaFoldDB" id="A0A5K7X6D5"/>
<dbReference type="GO" id="GO:0016887">
    <property type="term" value="F:ATP hydrolysis activity"/>
    <property type="evidence" value="ECO:0007669"/>
    <property type="project" value="RHEA"/>
</dbReference>
<name>A0A5K7X6D5_9BACT</name>
<comment type="catalytic activity">
    <reaction evidence="14 15">
        <text>ATP + H2O = ADP + phosphate + H(+)</text>
        <dbReference type="Rhea" id="RHEA:13065"/>
        <dbReference type="ChEBI" id="CHEBI:15377"/>
        <dbReference type="ChEBI" id="CHEBI:15378"/>
        <dbReference type="ChEBI" id="CHEBI:30616"/>
        <dbReference type="ChEBI" id="CHEBI:43474"/>
        <dbReference type="ChEBI" id="CHEBI:456216"/>
        <dbReference type="EC" id="5.6.2.4"/>
    </reaction>
</comment>
<protein>
    <recommendedName>
        <fullName evidence="2 15">ATP-dependent DNA helicase RecG</fullName>
        <ecNumber evidence="13 15">5.6.2.4</ecNumber>
    </recommendedName>
</protein>
<proteinExistence type="inferred from homology"/>
<keyword evidence="11" id="KW-0413">Isomerase</keyword>
<dbReference type="Pfam" id="PF19833">
    <property type="entry name" value="RecG_dom3_C"/>
    <property type="match status" value="1"/>
</dbReference>
<dbReference type="SMART" id="SM00490">
    <property type="entry name" value="HELICc"/>
    <property type="match status" value="2"/>
</dbReference>
<keyword evidence="4 15" id="KW-0227">DNA damage</keyword>
<dbReference type="Proteomes" id="UP000326837">
    <property type="component" value="Chromosome"/>
</dbReference>
<evidence type="ECO:0000256" key="9">
    <source>
        <dbReference type="ARBA" id="ARBA00023172"/>
    </source>
</evidence>
<organism evidence="18 19">
    <name type="scientific">Lacipirellula parvula</name>
    <dbReference type="NCBI Taxonomy" id="2650471"/>
    <lineage>
        <taxon>Bacteria</taxon>
        <taxon>Pseudomonadati</taxon>
        <taxon>Planctomycetota</taxon>
        <taxon>Planctomycetia</taxon>
        <taxon>Pirellulales</taxon>
        <taxon>Lacipirellulaceae</taxon>
        <taxon>Lacipirellula</taxon>
    </lineage>
</organism>
<evidence type="ECO:0000259" key="16">
    <source>
        <dbReference type="PROSITE" id="PS51192"/>
    </source>
</evidence>
<keyword evidence="3 15" id="KW-0547">Nucleotide-binding</keyword>
<dbReference type="InterPro" id="IPR001650">
    <property type="entry name" value="Helicase_C-like"/>
</dbReference>
<dbReference type="SUPFAM" id="SSF50249">
    <property type="entry name" value="Nucleic acid-binding proteins"/>
    <property type="match status" value="1"/>
</dbReference>
<dbReference type="PANTHER" id="PTHR47964:SF1">
    <property type="entry name" value="ATP-DEPENDENT DNA HELICASE HOMOLOG RECG, CHLOROPLASTIC"/>
    <property type="match status" value="1"/>
</dbReference>
<keyword evidence="9 15" id="KW-0233">DNA recombination</keyword>
<evidence type="ECO:0000313" key="19">
    <source>
        <dbReference type="Proteomes" id="UP000326837"/>
    </source>
</evidence>
<dbReference type="Gene3D" id="3.40.50.300">
    <property type="entry name" value="P-loop containing nucleotide triphosphate hydrolases"/>
    <property type="match status" value="2"/>
</dbReference>
<dbReference type="NCBIfam" id="NF008165">
    <property type="entry name" value="PRK10917.1-3"/>
    <property type="match status" value="1"/>
</dbReference>
<evidence type="ECO:0000256" key="7">
    <source>
        <dbReference type="ARBA" id="ARBA00022840"/>
    </source>
</evidence>